<reference evidence="10 11" key="1">
    <citation type="submission" date="2014-07" db="EMBL/GenBank/DDBJ databases">
        <title>Genome of Chryseobacterium formosense LMG 24722.</title>
        <authorList>
            <person name="Pipes S.E."/>
            <person name="Stropko S.J."/>
            <person name="Newman J.D."/>
        </authorList>
    </citation>
    <scope>NUCLEOTIDE SEQUENCE [LARGE SCALE GENOMIC DNA]</scope>
    <source>
        <strain evidence="10 11">LMG 24722</strain>
    </source>
</reference>
<dbReference type="EC" id="1.1.1.49" evidence="7"/>
<dbReference type="PIRSF" id="PIRSF000110">
    <property type="entry name" value="G6PD"/>
    <property type="match status" value="1"/>
</dbReference>
<feature type="binding site" evidence="7">
    <location>
        <position position="223"/>
    </location>
    <ligand>
        <name>substrate</name>
    </ligand>
</feature>
<feature type="domain" description="Glucose-6-phosphate dehydrogenase NAD-binding" evidence="8">
    <location>
        <begin position="13"/>
        <end position="194"/>
    </location>
</feature>
<dbReference type="InterPro" id="IPR022674">
    <property type="entry name" value="G6P_DH_NAD-bd"/>
</dbReference>
<evidence type="ECO:0000256" key="1">
    <source>
        <dbReference type="ARBA" id="ARBA00004937"/>
    </source>
</evidence>
<evidence type="ECO:0000256" key="5">
    <source>
        <dbReference type="ARBA" id="ARBA00023002"/>
    </source>
</evidence>
<dbReference type="PRINTS" id="PR00079">
    <property type="entry name" value="G6PDHDRGNASE"/>
</dbReference>
<feature type="binding site" evidence="7">
    <location>
        <position position="185"/>
    </location>
    <ligand>
        <name>substrate</name>
    </ligand>
</feature>
<evidence type="ECO:0000256" key="6">
    <source>
        <dbReference type="ARBA" id="ARBA00023277"/>
    </source>
</evidence>
<feature type="binding site" evidence="7">
    <location>
        <position position="347"/>
    </location>
    <ligand>
        <name>substrate</name>
    </ligand>
</feature>
<evidence type="ECO:0000256" key="4">
    <source>
        <dbReference type="ARBA" id="ARBA00022857"/>
    </source>
</evidence>
<evidence type="ECO:0000313" key="10">
    <source>
        <dbReference type="EMBL" id="KFF00514.1"/>
    </source>
</evidence>
<dbReference type="Proteomes" id="UP000028713">
    <property type="component" value="Unassembled WGS sequence"/>
</dbReference>
<evidence type="ECO:0000313" key="11">
    <source>
        <dbReference type="Proteomes" id="UP000028713"/>
    </source>
</evidence>
<comment type="pathway">
    <text evidence="1 7">Carbohydrate degradation; pentose phosphate pathway; D-ribulose 5-phosphate from D-glucose 6-phosphate (oxidative stage): step 1/3.</text>
</comment>
<dbReference type="UniPathway" id="UPA00115">
    <property type="reaction ID" value="UER00408"/>
</dbReference>
<dbReference type="EMBL" id="JPRP01000001">
    <property type="protein sequence ID" value="KFF00514.1"/>
    <property type="molecule type" value="Genomic_DNA"/>
</dbReference>
<feature type="binding site" evidence="7">
    <location>
        <position position="50"/>
    </location>
    <ligand>
        <name>NADP(+)</name>
        <dbReference type="ChEBI" id="CHEBI:58349"/>
    </ligand>
</feature>
<dbReference type="PANTHER" id="PTHR23429:SF0">
    <property type="entry name" value="GLUCOSE-6-PHOSPHATE 1-DEHYDROGENASE"/>
    <property type="match status" value="1"/>
</dbReference>
<name>A0A085Z7V0_9FLAO</name>
<comment type="catalytic activity">
    <reaction evidence="7">
        <text>D-glucose 6-phosphate + NADP(+) = 6-phospho-D-glucono-1,5-lactone + NADPH + H(+)</text>
        <dbReference type="Rhea" id="RHEA:15841"/>
        <dbReference type="ChEBI" id="CHEBI:15378"/>
        <dbReference type="ChEBI" id="CHEBI:57783"/>
        <dbReference type="ChEBI" id="CHEBI:57955"/>
        <dbReference type="ChEBI" id="CHEBI:58349"/>
        <dbReference type="ChEBI" id="CHEBI:61548"/>
        <dbReference type="EC" id="1.1.1.49"/>
    </reaction>
</comment>
<dbReference type="SUPFAM" id="SSF51735">
    <property type="entry name" value="NAD(P)-binding Rossmann-fold domains"/>
    <property type="match status" value="1"/>
</dbReference>
<dbReference type="GO" id="GO:0004345">
    <property type="term" value="F:glucose-6-phosphate dehydrogenase activity"/>
    <property type="evidence" value="ECO:0007669"/>
    <property type="project" value="UniProtKB-UniRule"/>
</dbReference>
<dbReference type="AlphaFoldDB" id="A0A085Z7V0"/>
<dbReference type="Gene3D" id="3.40.50.720">
    <property type="entry name" value="NAD(P)-binding Rossmann-like Domain"/>
    <property type="match status" value="1"/>
</dbReference>
<feature type="binding site" evidence="7">
    <location>
        <position position="352"/>
    </location>
    <ligand>
        <name>substrate</name>
    </ligand>
</feature>
<dbReference type="STRING" id="236814.IX39_07670"/>
<evidence type="ECO:0000256" key="2">
    <source>
        <dbReference type="ARBA" id="ARBA00009975"/>
    </source>
</evidence>
<feature type="binding site" evidence="7">
    <location>
        <position position="242"/>
    </location>
    <ligand>
        <name>substrate</name>
    </ligand>
</feature>
<dbReference type="Gene3D" id="3.30.360.10">
    <property type="entry name" value="Dihydrodipicolinate Reductase, domain 2"/>
    <property type="match status" value="1"/>
</dbReference>
<proteinExistence type="inferred from homology"/>
<comment type="function">
    <text evidence="7">Catalyzes the oxidation of glucose 6-phosphate to 6-phosphogluconolactone.</text>
</comment>
<dbReference type="PROSITE" id="PS00069">
    <property type="entry name" value="G6P_DEHYDROGENASE"/>
    <property type="match status" value="1"/>
</dbReference>
<gene>
    <name evidence="7" type="primary">zwf</name>
    <name evidence="10" type="ORF">IX39_07670</name>
</gene>
<keyword evidence="4 7" id="KW-0521">NADP</keyword>
<accession>A0A085Z7V0</accession>
<dbReference type="SUPFAM" id="SSF55347">
    <property type="entry name" value="Glyceraldehyde-3-phosphate dehydrogenase-like, C-terminal domain"/>
    <property type="match status" value="1"/>
</dbReference>
<keyword evidence="11" id="KW-1185">Reference proteome</keyword>
<feature type="binding site" evidence="7">
    <location>
        <position position="189"/>
    </location>
    <ligand>
        <name>substrate</name>
    </ligand>
</feature>
<dbReference type="HAMAP" id="MF_00966">
    <property type="entry name" value="G6PD"/>
    <property type="match status" value="1"/>
</dbReference>
<keyword evidence="6 7" id="KW-0119">Carbohydrate metabolism</keyword>
<sequence>MSDNTILHPTTVVIFGATGDLAKRKLFPAFYNLYIDGRMPKGFNILALGRAENTDEKFRAYIKENLESFSRKTITPEDWAGFQAHISYFQHQLDEESSYQNLYQKLEDFDKVYGMRGNRLFYLSIAPNFVSVISNHIKNTSIASDPAKDRIIIEKPFGHNKESAIELNDLLSQTFQEEQIYRIDHYLGKETVQNILAFRFGNSIFEPLWNHRHIESVQITVAEEVGVETRASFYEQTGALRDMIQNHLLQILCMVAMEPPVSLESGEIRDRKVDVLKSIRRISPDKVDHYAVRGQYGRGKVNGVKVNGYRQEEGIAPDSNTETFAAIKFYLDNERWENVPFYVRTGKKMKEKHSYITIQFKPLPHSTFSESTSLLSANRLIINIQPQMDIRLQFMSKKPGLSLELKPVEMIFDNFACQTDTPEAYETLLLEALLGDLTLFMRSDQVEEAWDVVKTIQETWEKTKDSSFPNYEAGSWGPDDSNALVERQGHQWV</sequence>
<feature type="domain" description="Glucose-6-phosphate dehydrogenase C-terminal" evidence="9">
    <location>
        <begin position="196"/>
        <end position="492"/>
    </location>
</feature>
<dbReference type="PANTHER" id="PTHR23429">
    <property type="entry name" value="GLUCOSE-6-PHOSPHATE 1-DEHYDROGENASE G6PD"/>
    <property type="match status" value="1"/>
</dbReference>
<dbReference type="Pfam" id="PF00479">
    <property type="entry name" value="G6PD_N"/>
    <property type="match status" value="1"/>
</dbReference>
<feature type="binding site" evidence="7">
    <location>
        <begin position="16"/>
        <end position="23"/>
    </location>
    <ligand>
        <name>NADP(+)</name>
        <dbReference type="ChEBI" id="CHEBI:58349"/>
    </ligand>
</feature>
<dbReference type="NCBIfam" id="TIGR00871">
    <property type="entry name" value="zwf"/>
    <property type="match status" value="1"/>
</dbReference>
<protein>
    <recommendedName>
        <fullName evidence="7">Glucose-6-phosphate 1-dehydrogenase</fullName>
        <shortName evidence="7">G6PD</shortName>
        <ecNumber evidence="7">1.1.1.49</ecNumber>
    </recommendedName>
</protein>
<evidence type="ECO:0000256" key="3">
    <source>
        <dbReference type="ARBA" id="ARBA00022526"/>
    </source>
</evidence>
<dbReference type="InterPro" id="IPR036291">
    <property type="entry name" value="NAD(P)-bd_dom_sf"/>
</dbReference>
<dbReference type="GO" id="GO:0050661">
    <property type="term" value="F:NADP binding"/>
    <property type="evidence" value="ECO:0007669"/>
    <property type="project" value="UniProtKB-UniRule"/>
</dbReference>
<dbReference type="GO" id="GO:0006006">
    <property type="term" value="P:glucose metabolic process"/>
    <property type="evidence" value="ECO:0007669"/>
    <property type="project" value="UniProtKB-KW"/>
</dbReference>
<dbReference type="GO" id="GO:0009051">
    <property type="term" value="P:pentose-phosphate shunt, oxidative branch"/>
    <property type="evidence" value="ECO:0007669"/>
    <property type="project" value="TreeGrafter"/>
</dbReference>
<dbReference type="RefSeq" id="WP_034674814.1">
    <property type="nucleotide sequence ID" value="NZ_FPAP01000001.1"/>
</dbReference>
<evidence type="ECO:0000259" key="9">
    <source>
        <dbReference type="Pfam" id="PF02781"/>
    </source>
</evidence>
<comment type="caution">
    <text evidence="10">The sequence shown here is derived from an EMBL/GenBank/DDBJ whole genome shotgun (WGS) entry which is preliminary data.</text>
</comment>
<evidence type="ECO:0000259" key="8">
    <source>
        <dbReference type="Pfam" id="PF00479"/>
    </source>
</evidence>
<dbReference type="InterPro" id="IPR022675">
    <property type="entry name" value="G6P_DH_C"/>
</dbReference>
<dbReference type="GO" id="GO:0005829">
    <property type="term" value="C:cytosol"/>
    <property type="evidence" value="ECO:0007669"/>
    <property type="project" value="TreeGrafter"/>
</dbReference>
<keyword evidence="5 7" id="KW-0560">Oxidoreductase</keyword>
<feature type="binding site" evidence="7">
    <location>
        <position position="155"/>
    </location>
    <ligand>
        <name>NADP(+)</name>
        <dbReference type="ChEBI" id="CHEBI:58349"/>
    </ligand>
</feature>
<evidence type="ECO:0000256" key="7">
    <source>
        <dbReference type="HAMAP-Rule" id="MF_00966"/>
    </source>
</evidence>
<dbReference type="InterPro" id="IPR001282">
    <property type="entry name" value="G6P_DH"/>
</dbReference>
<keyword evidence="3 7" id="KW-0313">Glucose metabolism</keyword>
<dbReference type="Pfam" id="PF02781">
    <property type="entry name" value="G6PD_C"/>
    <property type="match status" value="1"/>
</dbReference>
<comment type="caution">
    <text evidence="7">Lacks conserved residue(s) required for the propagation of feature annotation.</text>
</comment>
<dbReference type="eggNOG" id="COG0364">
    <property type="taxonomic scope" value="Bacteria"/>
</dbReference>
<comment type="similarity">
    <text evidence="2 7">Belongs to the glucose-6-phosphate dehydrogenase family.</text>
</comment>
<feature type="active site" description="Proton acceptor" evidence="7">
    <location>
        <position position="247"/>
    </location>
</feature>
<dbReference type="OrthoDB" id="9802739at2"/>
<dbReference type="InterPro" id="IPR019796">
    <property type="entry name" value="G6P_DH_AS"/>
</dbReference>
<organism evidence="10 11">
    <name type="scientific">Chryseobacterium formosense</name>
    <dbReference type="NCBI Taxonomy" id="236814"/>
    <lineage>
        <taxon>Bacteria</taxon>
        <taxon>Pseudomonadati</taxon>
        <taxon>Bacteroidota</taxon>
        <taxon>Flavobacteriia</taxon>
        <taxon>Flavobacteriales</taxon>
        <taxon>Weeksellaceae</taxon>
        <taxon>Chryseobacterium group</taxon>
        <taxon>Chryseobacterium</taxon>
    </lineage>
</organism>